<evidence type="ECO:0000256" key="1">
    <source>
        <dbReference type="SAM" id="Phobius"/>
    </source>
</evidence>
<evidence type="ECO:0000313" key="3">
    <source>
        <dbReference type="Proteomes" id="UP001187531"/>
    </source>
</evidence>
<dbReference type="Proteomes" id="UP001187531">
    <property type="component" value="Unassembled WGS sequence"/>
</dbReference>
<dbReference type="EMBL" id="JAVRJZ010000017">
    <property type="protein sequence ID" value="KAK2709335.1"/>
    <property type="molecule type" value="Genomic_DNA"/>
</dbReference>
<feature type="transmembrane region" description="Helical" evidence="1">
    <location>
        <begin position="12"/>
        <end position="31"/>
    </location>
</feature>
<name>A0AA88L630_ARTSF</name>
<proteinExistence type="predicted"/>
<accession>A0AA88L630</accession>
<keyword evidence="1" id="KW-1133">Transmembrane helix</keyword>
<keyword evidence="1" id="KW-0472">Membrane</keyword>
<organism evidence="2 3">
    <name type="scientific">Artemia franciscana</name>
    <name type="common">Brine shrimp</name>
    <name type="synonym">Artemia sanfranciscana</name>
    <dbReference type="NCBI Taxonomy" id="6661"/>
    <lineage>
        <taxon>Eukaryota</taxon>
        <taxon>Metazoa</taxon>
        <taxon>Ecdysozoa</taxon>
        <taxon>Arthropoda</taxon>
        <taxon>Crustacea</taxon>
        <taxon>Branchiopoda</taxon>
        <taxon>Anostraca</taxon>
        <taxon>Artemiidae</taxon>
        <taxon>Artemia</taxon>
    </lineage>
</organism>
<evidence type="ECO:0000313" key="2">
    <source>
        <dbReference type="EMBL" id="KAK2709335.1"/>
    </source>
</evidence>
<dbReference type="AlphaFoldDB" id="A0AA88L630"/>
<protein>
    <submittedName>
        <fullName evidence="2">Uncharacterized protein</fullName>
    </submittedName>
</protein>
<comment type="caution">
    <text evidence="2">The sequence shown here is derived from an EMBL/GenBank/DDBJ whole genome shotgun (WGS) entry which is preliminary data.</text>
</comment>
<keyword evidence="3" id="KW-1185">Reference proteome</keyword>
<sequence length="126" mass="14724">MYTGDNLLEIYLYGPIAMACFKELFLIQYAVNRLSDKVRFRERNASQAYSNLCLLLREMIESCTNESNTIVVKFRKLFLQAVLRNKINPKCKSREIRLLGEYFKTLSYVNETMGARGRLRILPSRA</sequence>
<reference evidence="2" key="1">
    <citation type="submission" date="2023-07" db="EMBL/GenBank/DDBJ databases">
        <title>Chromosome-level genome assembly of Artemia franciscana.</title>
        <authorList>
            <person name="Jo E."/>
        </authorList>
    </citation>
    <scope>NUCLEOTIDE SEQUENCE</scope>
    <source>
        <tissue evidence="2">Whole body</tissue>
    </source>
</reference>
<keyword evidence="1" id="KW-0812">Transmembrane</keyword>
<gene>
    <name evidence="2" type="ORF">QYM36_013116</name>
</gene>